<dbReference type="STRING" id="1851148.SMSP2_01492"/>
<evidence type="ECO:0000313" key="2">
    <source>
        <dbReference type="Proteomes" id="UP000188181"/>
    </source>
</evidence>
<dbReference type="EMBL" id="CP019646">
    <property type="protein sequence ID" value="AQQ71127.1"/>
    <property type="molecule type" value="Genomic_DNA"/>
</dbReference>
<gene>
    <name evidence="1" type="ORF">SMSP2_01492</name>
</gene>
<dbReference type="KEGG" id="pbas:SMSP2_01492"/>
<dbReference type="Proteomes" id="UP000188181">
    <property type="component" value="Chromosome"/>
</dbReference>
<proteinExistence type="predicted"/>
<reference evidence="2" key="1">
    <citation type="submission" date="2017-02" db="EMBL/GenBank/DDBJ databases">
        <title>Comparative genomics and description of representatives of a novel lineage of planctomycetes thriving in anoxic sediments.</title>
        <authorList>
            <person name="Spring S."/>
            <person name="Bunk B."/>
            <person name="Sproer C."/>
        </authorList>
    </citation>
    <scope>NUCLEOTIDE SEQUENCE [LARGE SCALE GENOMIC DNA]</scope>
    <source>
        <strain evidence="2">SM-Chi-D1</strain>
    </source>
</reference>
<dbReference type="AlphaFoldDB" id="A0A1Q2MFQ7"/>
<keyword evidence="2" id="KW-1185">Reference proteome</keyword>
<evidence type="ECO:0000313" key="1">
    <source>
        <dbReference type="EMBL" id="AQQ71127.1"/>
    </source>
</evidence>
<organism evidence="1 2">
    <name type="scientific">Limihaloglobus sulfuriphilus</name>
    <dbReference type="NCBI Taxonomy" id="1851148"/>
    <lineage>
        <taxon>Bacteria</taxon>
        <taxon>Pseudomonadati</taxon>
        <taxon>Planctomycetota</taxon>
        <taxon>Phycisphaerae</taxon>
        <taxon>Sedimentisphaerales</taxon>
        <taxon>Sedimentisphaeraceae</taxon>
        <taxon>Limihaloglobus</taxon>
    </lineage>
</organism>
<name>A0A1Q2MFQ7_9BACT</name>
<sequence>MTSKEKNVMYLRHLLSLVFFVVVFTGCKDIDDGVEKVDTASKTAVNQNQQPNDKVESSCIVLPEKAAALSAQGGVVEFTKPFGPLGQAFEEFHFETILDCMTQVMGSIRDYSARAYPDRRPVVLSGNPAGSMHVPRWVEMAAPFDYFNIECDVVSLHEDKPLAHFLGIAALSESVDTTLLVMPNATSNRRWNQLEDPQAYAGATGLSYAIGCHMHVPWCLYDGSQFTRFYGSLDAHQPIFRMIHDHAGWFDGYVPALWHVLDVPYEEDGVQDLSALELQILDLFRAGVPTVLRLKGDKAPAIPERFSGRPHLRTAMDSAKKAAAPDCPFEMEDSYRSAFLPPIPRVQHEASDAPLVLHIIRDFKDKSAVPASGKFTISKLLLKGAKVSKVEIAAPEWQDAASASVSWETDESGEPVVSVENVSAWALVRVHTAEPVKLPGVERPDLRKAMAESEIPLMRMIRFSSIWQRPKWVDDAIASDTDPLDGYHVSRISWSYDHSLKTLEYAQSNGMAFHGSDCFLHSYIALDGVPPQEGIPTFTPDWSGWVRYPDGQPMHIRPDFMPPRYGASFASAQYRTAMIERGKNWIDKGAAGIQFDDISGMVNRVWQYGGDFGDAFFACFRNYLLQRRFDGIAEDTPLDQLREQVMSEMKYTPVYEKLKDGTISVSKPSPRYPGLVWIGPAKPFSRPNALFNAAIEFRITEGSVNDAELLLMDGEHSVYLCRIRLGDVLPSDIAQNEWMTLRISHDLEAQTTRLAVGDGGQWSKARPFDMPLSPQMVSLSPALMIDPRYCSVEVRKIALDTD</sequence>
<dbReference type="PROSITE" id="PS51257">
    <property type="entry name" value="PROKAR_LIPOPROTEIN"/>
    <property type="match status" value="1"/>
</dbReference>
<accession>A0A1Q2MFQ7</accession>
<protein>
    <submittedName>
        <fullName evidence="1">Uncharacterized protein</fullName>
    </submittedName>
</protein>